<keyword evidence="9" id="KW-0966">Cell projection</keyword>
<keyword evidence="6" id="KW-0283">Flagellar rotation</keyword>
<organism evidence="9 10">
    <name type="scientific">Geothermobacter hydrogeniphilus</name>
    <dbReference type="NCBI Taxonomy" id="1969733"/>
    <lineage>
        <taxon>Bacteria</taxon>
        <taxon>Pseudomonadati</taxon>
        <taxon>Thermodesulfobacteriota</taxon>
        <taxon>Desulfuromonadia</taxon>
        <taxon>Desulfuromonadales</taxon>
        <taxon>Geothermobacteraceae</taxon>
        <taxon>Geothermobacter</taxon>
    </lineage>
</organism>
<gene>
    <name evidence="9" type="primary">fliN</name>
    <name evidence="9" type="ORF">C2E25_03600</name>
</gene>
<dbReference type="PANTHER" id="PTHR43484:SF1">
    <property type="entry name" value="FLAGELLAR MOTOR SWITCH PROTEIN FLIN"/>
    <property type="match status" value="1"/>
</dbReference>
<evidence type="ECO:0000256" key="4">
    <source>
        <dbReference type="ARBA" id="ARBA00022475"/>
    </source>
</evidence>
<accession>A0A2K2HCY9</accession>
<dbReference type="GO" id="GO:0006935">
    <property type="term" value="P:chemotaxis"/>
    <property type="evidence" value="ECO:0007669"/>
    <property type="project" value="UniProtKB-KW"/>
</dbReference>
<dbReference type="OrthoDB" id="9773459at2"/>
<evidence type="ECO:0000256" key="5">
    <source>
        <dbReference type="ARBA" id="ARBA00022500"/>
    </source>
</evidence>
<dbReference type="PANTHER" id="PTHR43484">
    <property type="match status" value="1"/>
</dbReference>
<evidence type="ECO:0000256" key="2">
    <source>
        <dbReference type="ARBA" id="ARBA00009226"/>
    </source>
</evidence>
<keyword evidence="7" id="KW-0472">Membrane</keyword>
<dbReference type="NCBIfam" id="TIGR02480">
    <property type="entry name" value="fliN"/>
    <property type="match status" value="1"/>
</dbReference>
<evidence type="ECO:0000256" key="1">
    <source>
        <dbReference type="ARBA" id="ARBA00004413"/>
    </source>
</evidence>
<keyword evidence="9" id="KW-0969">Cilium</keyword>
<dbReference type="Proteomes" id="UP000236340">
    <property type="component" value="Unassembled WGS sequence"/>
</dbReference>
<protein>
    <recommendedName>
        <fullName evidence="3">Flagellar motor switch protein FliN</fullName>
    </recommendedName>
</protein>
<evidence type="ECO:0000256" key="3">
    <source>
        <dbReference type="ARBA" id="ARBA00021897"/>
    </source>
</evidence>
<dbReference type="GO" id="GO:0071973">
    <property type="term" value="P:bacterial-type flagellum-dependent cell motility"/>
    <property type="evidence" value="ECO:0007669"/>
    <property type="project" value="InterPro"/>
</dbReference>
<evidence type="ECO:0000256" key="6">
    <source>
        <dbReference type="ARBA" id="ARBA00022779"/>
    </source>
</evidence>
<dbReference type="PRINTS" id="PR00956">
    <property type="entry name" value="FLGMOTORFLIN"/>
</dbReference>
<keyword evidence="4" id="KW-1003">Cell membrane</keyword>
<dbReference type="EMBL" id="PPFX01000005">
    <property type="protein sequence ID" value="PNU21129.1"/>
    <property type="molecule type" value="Genomic_DNA"/>
</dbReference>
<sequence length="108" mass="11842">METDTRNTTGTGNGDMNGDAVNPRSIDFLLDIPLNVSVEVGRSRILVKELLQMREGYVIELDKLAGEPLDLYVNSKLIARGEAVLANDKFGLRLTDVISPAERIENLG</sequence>
<evidence type="ECO:0000313" key="10">
    <source>
        <dbReference type="Proteomes" id="UP000236340"/>
    </source>
</evidence>
<comment type="subcellular location">
    <subcellularLocation>
        <location evidence="1">Cell membrane</location>
        <topology evidence="1">Peripheral membrane protein</topology>
        <orientation evidence="1">Cytoplasmic side</orientation>
    </subcellularLocation>
</comment>
<dbReference type="InterPro" id="IPR051469">
    <property type="entry name" value="FliN/MopA/SpaO"/>
</dbReference>
<dbReference type="InterPro" id="IPR012826">
    <property type="entry name" value="FliN"/>
</dbReference>
<dbReference type="InterPro" id="IPR001172">
    <property type="entry name" value="FliN_T3SS_HrcQb"/>
</dbReference>
<keyword evidence="5" id="KW-0145">Chemotaxis</keyword>
<dbReference type="AlphaFoldDB" id="A0A2K2HCY9"/>
<feature type="domain" description="Flagellar motor switch protein FliN-like C-terminal" evidence="8">
    <location>
        <begin position="29"/>
        <end position="98"/>
    </location>
</feature>
<dbReference type="RefSeq" id="WP_103114424.1">
    <property type="nucleotide sequence ID" value="NZ_PPFX01000005.1"/>
</dbReference>
<proteinExistence type="inferred from homology"/>
<dbReference type="InterPro" id="IPR001543">
    <property type="entry name" value="FliN-like_C"/>
</dbReference>
<evidence type="ECO:0000259" key="8">
    <source>
        <dbReference type="Pfam" id="PF01052"/>
    </source>
</evidence>
<dbReference type="InterPro" id="IPR036429">
    <property type="entry name" value="SpoA-like_sf"/>
</dbReference>
<evidence type="ECO:0000256" key="7">
    <source>
        <dbReference type="ARBA" id="ARBA00023136"/>
    </source>
</evidence>
<dbReference type="GO" id="GO:0009425">
    <property type="term" value="C:bacterial-type flagellum basal body"/>
    <property type="evidence" value="ECO:0007669"/>
    <property type="project" value="InterPro"/>
</dbReference>
<comment type="similarity">
    <text evidence="2">Belongs to the FliN/MopA/SpaO family.</text>
</comment>
<comment type="caution">
    <text evidence="9">The sequence shown here is derived from an EMBL/GenBank/DDBJ whole genome shotgun (WGS) entry which is preliminary data.</text>
</comment>
<evidence type="ECO:0000313" key="9">
    <source>
        <dbReference type="EMBL" id="PNU21129.1"/>
    </source>
</evidence>
<dbReference type="GO" id="GO:0005886">
    <property type="term" value="C:plasma membrane"/>
    <property type="evidence" value="ECO:0007669"/>
    <property type="project" value="UniProtKB-SubCell"/>
</dbReference>
<keyword evidence="9" id="KW-0282">Flagellum</keyword>
<dbReference type="Gene3D" id="2.30.330.10">
    <property type="entry name" value="SpoA-like"/>
    <property type="match status" value="1"/>
</dbReference>
<dbReference type="GO" id="GO:0003774">
    <property type="term" value="F:cytoskeletal motor activity"/>
    <property type="evidence" value="ECO:0007669"/>
    <property type="project" value="InterPro"/>
</dbReference>
<dbReference type="Pfam" id="PF01052">
    <property type="entry name" value="FliMN_C"/>
    <property type="match status" value="1"/>
</dbReference>
<reference evidence="9 10" key="1">
    <citation type="journal article" date="2018" name="Genome Announc.">
        <title>Genome Sequence of Geothermobacter sp. HR-1 Iron Reducer from the Loihi Seamount.</title>
        <authorList>
            <person name="Smith H."/>
            <person name="Abuyen K."/>
            <person name="Tremblay J."/>
            <person name="Savalia P."/>
            <person name="Perez-Rodriguez I."/>
            <person name="Emerson D."/>
            <person name="Tully B."/>
            <person name="Amend J."/>
        </authorList>
    </citation>
    <scope>NUCLEOTIDE SEQUENCE [LARGE SCALE GENOMIC DNA]</scope>
    <source>
        <strain evidence="9 10">HR-1</strain>
    </source>
</reference>
<dbReference type="SUPFAM" id="SSF101801">
    <property type="entry name" value="Surface presentation of antigens (SPOA)"/>
    <property type="match status" value="1"/>
</dbReference>
<name>A0A2K2HCY9_9BACT</name>